<evidence type="ECO:0000313" key="3">
    <source>
        <dbReference type="Proteomes" id="UP001399917"/>
    </source>
</evidence>
<keyword evidence="3" id="KW-1185">Reference proteome</keyword>
<reference evidence="3" key="1">
    <citation type="journal article" date="2019" name="Int. J. Syst. Evol. Microbiol.">
        <title>The Global Catalogue of Microorganisms (GCM) 10K type strain sequencing project: providing services to taxonomists for standard genome sequencing and annotation.</title>
        <authorList>
            <consortium name="The Broad Institute Genomics Platform"/>
            <consortium name="The Broad Institute Genome Sequencing Center for Infectious Disease"/>
            <person name="Wu L."/>
            <person name="Ma J."/>
        </authorList>
    </citation>
    <scope>NUCLEOTIDE SEQUENCE [LARGE SCALE GENOMIC DNA]</scope>
    <source>
        <strain evidence="3">JCM 17190</strain>
    </source>
</reference>
<feature type="transmembrane region" description="Helical" evidence="1">
    <location>
        <begin position="345"/>
        <end position="365"/>
    </location>
</feature>
<evidence type="ECO:0008006" key="4">
    <source>
        <dbReference type="Google" id="ProtNLM"/>
    </source>
</evidence>
<comment type="caution">
    <text evidence="2">The sequence shown here is derived from an EMBL/GenBank/DDBJ whole genome shotgun (WGS) entry which is preliminary data.</text>
</comment>
<proteinExistence type="predicted"/>
<gene>
    <name evidence="2" type="ORF">GCM10022404_00530</name>
</gene>
<dbReference type="EMBL" id="BAABDF010000001">
    <property type="protein sequence ID" value="GAA3853089.1"/>
    <property type="molecule type" value="Genomic_DNA"/>
</dbReference>
<dbReference type="PANTHER" id="PTHR37826:SF3">
    <property type="entry name" value="J DOMAIN-CONTAINING PROTEIN"/>
    <property type="match status" value="1"/>
</dbReference>
<dbReference type="Gene3D" id="2.20.28.30">
    <property type="entry name" value="RNA polymerase ii, chain L"/>
    <property type="match status" value="1"/>
</dbReference>
<dbReference type="PANTHER" id="PTHR37826">
    <property type="entry name" value="FLOTILLIN BAND_7_5 DOMAIN PROTEIN"/>
    <property type="match status" value="1"/>
</dbReference>
<dbReference type="Proteomes" id="UP001399917">
    <property type="component" value="Unassembled WGS sequence"/>
</dbReference>
<evidence type="ECO:0000313" key="2">
    <source>
        <dbReference type="EMBL" id="GAA3853089.1"/>
    </source>
</evidence>
<sequence length="375" mass="42105">MDEVATVHDDHRFPCGTCGADMRYAPGTRRLICDHCGATEPLDTAGAMPPREQDFARAIATGLHADGAETEEIRVSHCPNCGATVEFHATLHASECPYCATPVVADTGGHRQIKPHGLLPFALDEKTAHAAMSDWLGQLWFAPNGLRAYARKGRRLSGVYVPYWTFDADTQSGYRGERGDDYYVTKTIRRNGENVQVRQRKTRWRSKSGRVSRFFDDVLILASHALPRKYTEGLEPWDLSALEPYLPDYLAGFRSEAYAVRLDEGYAGAREYMDRVIRRDVKFDIGGDRQRIHDIDTKVRDVTYKHILLPVWMAAYKYRGRTYRFVVNGRTGRVQGERPFSAWKIAFAVLLGVIVAAGVGYAIALNEQGAFTSAY</sequence>
<protein>
    <recommendedName>
        <fullName evidence="4">Primosomal protein N' (Replication factor Y)-superfamily II helicase</fullName>
    </recommendedName>
</protein>
<accession>A0ABP7JSM9</accession>
<keyword evidence="1" id="KW-1133">Transmembrane helix</keyword>
<organism evidence="2 3">
    <name type="scientific">Celeribacter arenosi</name>
    <dbReference type="NCBI Taxonomy" id="792649"/>
    <lineage>
        <taxon>Bacteria</taxon>
        <taxon>Pseudomonadati</taxon>
        <taxon>Pseudomonadota</taxon>
        <taxon>Alphaproteobacteria</taxon>
        <taxon>Rhodobacterales</taxon>
        <taxon>Roseobacteraceae</taxon>
        <taxon>Celeribacter</taxon>
    </lineage>
</organism>
<keyword evidence="1" id="KW-0812">Transmembrane</keyword>
<dbReference type="RefSeq" id="WP_344841853.1">
    <property type="nucleotide sequence ID" value="NZ_BAABDF010000001.1"/>
</dbReference>
<evidence type="ECO:0000256" key="1">
    <source>
        <dbReference type="SAM" id="Phobius"/>
    </source>
</evidence>
<name>A0ABP7JSM9_9RHOB</name>
<keyword evidence="1" id="KW-0472">Membrane</keyword>